<organism evidence="2 3">
    <name type="scientific">Arthrobacter caoxuetaonis</name>
    <dbReference type="NCBI Taxonomy" id="2886935"/>
    <lineage>
        <taxon>Bacteria</taxon>
        <taxon>Bacillati</taxon>
        <taxon>Actinomycetota</taxon>
        <taxon>Actinomycetes</taxon>
        <taxon>Micrococcales</taxon>
        <taxon>Micrococcaceae</taxon>
        <taxon>Arthrobacter</taxon>
    </lineage>
</organism>
<dbReference type="Pfam" id="PF10951">
    <property type="entry name" value="DUF2776"/>
    <property type="match status" value="1"/>
</dbReference>
<feature type="transmembrane region" description="Helical" evidence="1">
    <location>
        <begin position="27"/>
        <end position="46"/>
    </location>
</feature>
<keyword evidence="3" id="KW-1185">Reference proteome</keyword>
<feature type="transmembrane region" description="Helical" evidence="1">
    <location>
        <begin position="277"/>
        <end position="299"/>
    </location>
</feature>
<evidence type="ECO:0000313" key="2">
    <source>
        <dbReference type="EMBL" id="MCC3297788.1"/>
    </source>
</evidence>
<dbReference type="EMBL" id="JAJFZV010000007">
    <property type="protein sequence ID" value="MCC3297788.1"/>
    <property type="molecule type" value="Genomic_DNA"/>
</dbReference>
<gene>
    <name evidence="2" type="ORF">LJ757_08235</name>
</gene>
<evidence type="ECO:0000256" key="1">
    <source>
        <dbReference type="SAM" id="Phobius"/>
    </source>
</evidence>
<feature type="transmembrane region" description="Helical" evidence="1">
    <location>
        <begin position="173"/>
        <end position="198"/>
    </location>
</feature>
<feature type="transmembrane region" description="Helical" evidence="1">
    <location>
        <begin position="311"/>
        <end position="331"/>
    </location>
</feature>
<keyword evidence="1" id="KW-1133">Transmembrane helix</keyword>
<comment type="caution">
    <text evidence="2">The sequence shown here is derived from an EMBL/GenBank/DDBJ whole genome shotgun (WGS) entry which is preliminary data.</text>
</comment>
<reference evidence="2" key="1">
    <citation type="submission" date="2021-10" db="EMBL/GenBank/DDBJ databases">
        <title>Novel species in genus Arthrobacter.</title>
        <authorList>
            <person name="Liu Y."/>
        </authorList>
    </citation>
    <scope>NUCLEOTIDE SEQUENCE</scope>
    <source>
        <strain evidence="2">Zg-Y453</strain>
    </source>
</reference>
<dbReference type="AlphaFoldDB" id="A0A9X1MD56"/>
<feature type="transmembrane region" description="Helical" evidence="1">
    <location>
        <begin position="210"/>
        <end position="230"/>
    </location>
</feature>
<dbReference type="Proteomes" id="UP001139158">
    <property type="component" value="Unassembled WGS sequence"/>
</dbReference>
<proteinExistence type="predicted"/>
<dbReference type="RefSeq" id="WP_227895664.1">
    <property type="nucleotide sequence ID" value="NZ_CP099466.1"/>
</dbReference>
<keyword evidence="1" id="KW-0472">Membrane</keyword>
<accession>A0A9X1MD56</accession>
<name>A0A9X1MD56_9MICC</name>
<feature type="transmembrane region" description="Helical" evidence="1">
    <location>
        <begin position="94"/>
        <end position="115"/>
    </location>
</feature>
<dbReference type="InterPro" id="IPR021240">
    <property type="entry name" value="DUF2776"/>
</dbReference>
<sequence length="366" mass="38398">MTSKPHGIPSSYRVRHELDNMNRTMSIIFRAIPLLMGAVCLSYGLYILAGPDDADHFIAGHVTVGLSAICYALFTTAATIIRQLINRYGRVWEVILPLSGYVAAAAAILWGIVLANRDNTPENLTAGFVVIGVGLVAACVSTVAAASTKFTLIQSAQLLEPLGGPPEGAHTRAVGTALIIVPGAAAAAGFSLATGLLLRGDIPGFVAGHVLIGLSAICTSLISLVASIVRQVRNVFSDGERFAWAWLVGAAGMVNLLLGLFVLFSSNEPYRLAPGCVLIGLGLICFSILSKVLLLALVWRRTFALANRIPLMPIGTALTCLFFAAFLFEAAGTEPAFFVGAHVLVGLGAVCFTLFSIVSILEEGTS</sequence>
<keyword evidence="1" id="KW-0812">Transmembrane</keyword>
<feature type="transmembrane region" description="Helical" evidence="1">
    <location>
        <begin position="337"/>
        <end position="361"/>
    </location>
</feature>
<feature type="transmembrane region" description="Helical" evidence="1">
    <location>
        <begin position="242"/>
        <end position="265"/>
    </location>
</feature>
<protein>
    <submittedName>
        <fullName evidence="2">DUF2776 domain-containing protein</fullName>
    </submittedName>
</protein>
<evidence type="ECO:0000313" key="3">
    <source>
        <dbReference type="Proteomes" id="UP001139158"/>
    </source>
</evidence>
<feature type="transmembrane region" description="Helical" evidence="1">
    <location>
        <begin position="58"/>
        <end position="82"/>
    </location>
</feature>
<feature type="transmembrane region" description="Helical" evidence="1">
    <location>
        <begin position="127"/>
        <end position="152"/>
    </location>
</feature>